<reference evidence="2" key="1">
    <citation type="submission" date="2016-10" db="EMBL/GenBank/DDBJ databases">
        <authorList>
            <person name="Varghese N."/>
            <person name="Submissions S."/>
        </authorList>
    </citation>
    <scope>NUCLEOTIDE SEQUENCE [LARGE SCALE GENOMIC DNA]</scope>
    <source>
        <strain evidence="2">DC30,IBRC 10041,KCTC 4046</strain>
    </source>
</reference>
<name>A0A1H3IZ44_9EURY</name>
<dbReference type="AlphaFoldDB" id="A0A1H3IZ44"/>
<proteinExistence type="predicted"/>
<dbReference type="RefSeq" id="WP_092732245.1">
    <property type="nucleotide sequence ID" value="NZ_FNPC01000004.1"/>
</dbReference>
<evidence type="ECO:0000313" key="2">
    <source>
        <dbReference type="Proteomes" id="UP000199079"/>
    </source>
</evidence>
<protein>
    <submittedName>
        <fullName evidence="1">Uncharacterized protein</fullName>
    </submittedName>
</protein>
<gene>
    <name evidence="1" type="ORF">SAMN05216564_104306</name>
</gene>
<dbReference type="Proteomes" id="UP000199079">
    <property type="component" value="Unassembled WGS sequence"/>
</dbReference>
<dbReference type="EMBL" id="FNPC01000004">
    <property type="protein sequence ID" value="SDY32569.1"/>
    <property type="molecule type" value="Genomic_DNA"/>
</dbReference>
<organism evidence="1 2">
    <name type="scientific">Halopenitus persicus</name>
    <dbReference type="NCBI Taxonomy" id="1048396"/>
    <lineage>
        <taxon>Archaea</taxon>
        <taxon>Methanobacteriati</taxon>
        <taxon>Methanobacteriota</taxon>
        <taxon>Stenosarchaea group</taxon>
        <taxon>Halobacteria</taxon>
        <taxon>Halobacteriales</taxon>
        <taxon>Haloferacaceae</taxon>
        <taxon>Halopenitus</taxon>
    </lineage>
</organism>
<evidence type="ECO:0000313" key="1">
    <source>
        <dbReference type="EMBL" id="SDY32569.1"/>
    </source>
</evidence>
<sequence>MNVDQTLEEILAAECGGTPSEYEVDESTVRSLDEAATSDIDLDRDELPAEFDDLDLENADEIGESIV</sequence>
<keyword evidence="2" id="KW-1185">Reference proteome</keyword>
<accession>A0A1H3IZ44</accession>